<feature type="region of interest" description="Disordered" evidence="1">
    <location>
        <begin position="66"/>
        <end position="226"/>
    </location>
</feature>
<evidence type="ECO:0000256" key="1">
    <source>
        <dbReference type="SAM" id="MobiDB-lite"/>
    </source>
</evidence>
<gene>
    <name evidence="2" type="ORF">Maq22A_2p42685</name>
</gene>
<evidence type="ECO:0000313" key="3">
    <source>
        <dbReference type="Proteomes" id="UP000061432"/>
    </source>
</evidence>
<reference evidence="2 3" key="1">
    <citation type="journal article" date="2015" name="Genome Announc.">
        <title>Complete Genome Sequence of Methylobacterium aquaticum Strain 22A, Isolated from Racomitrium japonicum Moss.</title>
        <authorList>
            <person name="Tani A."/>
            <person name="Ogura Y."/>
            <person name="Hayashi T."/>
            <person name="Kimbara K."/>
        </authorList>
    </citation>
    <scope>NUCLEOTIDE SEQUENCE [LARGE SCALE GENOMIC DNA]</scope>
    <source>
        <strain evidence="2 3">MA-22A</strain>
        <plasmid evidence="3">Plasmid pMaq22A_2p DNA</plasmid>
    </source>
</reference>
<reference evidence="3" key="2">
    <citation type="submission" date="2015-01" db="EMBL/GenBank/DDBJ databases">
        <title>Complete genome sequence of Methylobacterium aquaticum strain 22A.</title>
        <authorList>
            <person name="Tani A."/>
            <person name="Ogura Y."/>
            <person name="Hayashi T."/>
        </authorList>
    </citation>
    <scope>NUCLEOTIDE SEQUENCE [LARGE SCALE GENOMIC DNA]</scope>
    <source>
        <strain evidence="3">MA-22A</strain>
        <plasmid evidence="3">Plasmid pMaq22A_2p DNA</plasmid>
    </source>
</reference>
<feature type="compositionally biased region" description="Basic residues" evidence="1">
    <location>
        <begin position="147"/>
        <end position="170"/>
    </location>
</feature>
<geneLocation type="plasmid" evidence="3">
    <name>pMaq22A_2p DNA</name>
</geneLocation>
<organism evidence="2 3">
    <name type="scientific">Methylobacterium aquaticum</name>
    <dbReference type="NCBI Taxonomy" id="270351"/>
    <lineage>
        <taxon>Bacteria</taxon>
        <taxon>Pseudomonadati</taxon>
        <taxon>Pseudomonadota</taxon>
        <taxon>Alphaproteobacteria</taxon>
        <taxon>Hyphomicrobiales</taxon>
        <taxon>Methylobacteriaceae</taxon>
        <taxon>Methylobacterium</taxon>
    </lineage>
</organism>
<sequence length="226" mass="24672">MAQTVCVIPSAADLAQLSAIVVDRARPLKHIQRARIVLLSAERLSVLDVAQPAGRLALAAALRRRRRRGSLTRQDPPALQAASLHRHRRPGAGPDLLRAARRGHPLDWPRPGAGRRDLPAVGPAHLGCPPPPAASGAQLQALERSGLRRQGRGHRRPLHGSAAPRRRALPRRSFDKLRMRRAGSRLSSATARADPSRQVVPRHRPTTTSATAPRRCLPRSTCWRAP</sequence>
<keyword evidence="2" id="KW-0614">Plasmid</keyword>
<accession>A0A1Y0ZGJ8</accession>
<dbReference type="KEGG" id="maqu:Maq22A_2p42685"/>
<dbReference type="EMBL" id="AP014706">
    <property type="protein sequence ID" value="BAR47356.1"/>
    <property type="molecule type" value="Genomic_DNA"/>
</dbReference>
<dbReference type="Proteomes" id="UP000061432">
    <property type="component" value="Plasmid pMaq22A_2p"/>
</dbReference>
<proteinExistence type="predicted"/>
<dbReference type="AlphaFoldDB" id="A0A1Y0ZGJ8"/>
<name>A0A1Y0ZGJ8_9HYPH</name>
<protein>
    <submittedName>
        <fullName evidence="2">Uncharacterized protein</fullName>
    </submittedName>
</protein>
<feature type="compositionally biased region" description="Low complexity" evidence="1">
    <location>
        <begin position="206"/>
        <end position="215"/>
    </location>
</feature>
<evidence type="ECO:0000313" key="2">
    <source>
        <dbReference type="EMBL" id="BAR47356.1"/>
    </source>
</evidence>